<dbReference type="GO" id="GO:0004553">
    <property type="term" value="F:hydrolase activity, hydrolyzing O-glycosyl compounds"/>
    <property type="evidence" value="ECO:0007669"/>
    <property type="project" value="InterPro"/>
</dbReference>
<dbReference type="AlphaFoldDB" id="A0A3A9AQ80"/>
<organism evidence="13 14">
    <name type="scientific">Parablautia intestinalis</name>
    <dbReference type="NCBI Taxonomy" id="2320100"/>
    <lineage>
        <taxon>Bacteria</taxon>
        <taxon>Bacillati</taxon>
        <taxon>Bacillota</taxon>
        <taxon>Clostridia</taxon>
        <taxon>Lachnospirales</taxon>
        <taxon>Lachnospiraceae</taxon>
        <taxon>Parablautia</taxon>
    </lineage>
</organism>
<feature type="binding site" evidence="9">
    <location>
        <position position="198"/>
    </location>
    <ligand>
        <name>Mn(2+)</name>
        <dbReference type="ChEBI" id="CHEBI:29035"/>
    </ligand>
</feature>
<dbReference type="Pfam" id="PF11975">
    <property type="entry name" value="Glyco_hydro_4C"/>
    <property type="match status" value="1"/>
</dbReference>
<evidence type="ECO:0000256" key="8">
    <source>
        <dbReference type="PIRSR" id="PIRSR601088-2"/>
    </source>
</evidence>
<dbReference type="SUPFAM" id="SSF51735">
    <property type="entry name" value="NAD(P)-binding Rossmann-fold domains"/>
    <property type="match status" value="1"/>
</dbReference>
<keyword evidence="6 9" id="KW-0464">Manganese</keyword>
<evidence type="ECO:0000256" key="9">
    <source>
        <dbReference type="PIRSR" id="PIRSR601088-3"/>
    </source>
</evidence>
<accession>A0A3A9AQ80</accession>
<dbReference type="InterPro" id="IPR036291">
    <property type="entry name" value="NAD(P)-bd_dom_sf"/>
</dbReference>
<evidence type="ECO:0000256" key="7">
    <source>
        <dbReference type="ARBA" id="ARBA00023295"/>
    </source>
</evidence>
<dbReference type="SUPFAM" id="SSF56327">
    <property type="entry name" value="LDH C-terminal domain-like"/>
    <property type="match status" value="1"/>
</dbReference>
<evidence type="ECO:0000256" key="6">
    <source>
        <dbReference type="ARBA" id="ARBA00023211"/>
    </source>
</evidence>
<dbReference type="PRINTS" id="PR00732">
    <property type="entry name" value="GLHYDRLASE4"/>
</dbReference>
<keyword evidence="4 11" id="KW-0378">Hydrolase</keyword>
<dbReference type="InterPro" id="IPR015955">
    <property type="entry name" value="Lactate_DH/Glyco_Ohase_4_C"/>
</dbReference>
<keyword evidence="9" id="KW-0533">Nickel</keyword>
<keyword evidence="5 11" id="KW-0520">NAD</keyword>
<keyword evidence="7 11" id="KW-0326">Glycosidase</keyword>
<evidence type="ECO:0000259" key="12">
    <source>
        <dbReference type="Pfam" id="PF11975"/>
    </source>
</evidence>
<evidence type="ECO:0000256" key="1">
    <source>
        <dbReference type="ARBA" id="ARBA00010141"/>
    </source>
</evidence>
<evidence type="ECO:0000256" key="5">
    <source>
        <dbReference type="ARBA" id="ARBA00023027"/>
    </source>
</evidence>
<keyword evidence="9" id="KW-0170">Cobalt</keyword>
<evidence type="ECO:0000256" key="4">
    <source>
        <dbReference type="ARBA" id="ARBA00022801"/>
    </source>
</evidence>
<feature type="site" description="Increases basicity of active site Tyr" evidence="10">
    <location>
        <position position="109"/>
    </location>
</feature>
<name>A0A3A9AQ80_9FIRM</name>
<feature type="binding site" evidence="9">
    <location>
        <position position="168"/>
    </location>
    <ligand>
        <name>Mn(2+)</name>
        <dbReference type="ChEBI" id="CHEBI:29035"/>
    </ligand>
</feature>
<evidence type="ECO:0000256" key="11">
    <source>
        <dbReference type="RuleBase" id="RU361152"/>
    </source>
</evidence>
<feature type="binding site" evidence="8">
    <location>
        <position position="147"/>
    </location>
    <ligand>
        <name>substrate</name>
    </ligand>
</feature>
<dbReference type="GO" id="GO:0046872">
    <property type="term" value="F:metal ion binding"/>
    <property type="evidence" value="ECO:0007669"/>
    <property type="project" value="UniProtKB-KW"/>
</dbReference>
<dbReference type="EMBL" id="RAYQ01000020">
    <property type="protein sequence ID" value="RKI89693.1"/>
    <property type="molecule type" value="Genomic_DNA"/>
</dbReference>
<feature type="binding site" evidence="8">
    <location>
        <position position="93"/>
    </location>
    <ligand>
        <name>substrate</name>
    </ligand>
</feature>
<dbReference type="OrthoDB" id="9808275at2"/>
<dbReference type="Gene3D" id="3.40.50.720">
    <property type="entry name" value="NAD(P)-binding Rossmann-like Domain"/>
    <property type="match status" value="1"/>
</dbReference>
<evidence type="ECO:0000256" key="10">
    <source>
        <dbReference type="PIRSR" id="PIRSR601088-4"/>
    </source>
</evidence>
<dbReference type="GO" id="GO:0005975">
    <property type="term" value="P:carbohydrate metabolic process"/>
    <property type="evidence" value="ECO:0007669"/>
    <property type="project" value="InterPro"/>
</dbReference>
<gene>
    <name evidence="13" type="ORF">D7V94_17185</name>
</gene>
<comment type="subunit">
    <text evidence="2">Homotetramer.</text>
</comment>
<sequence>MDGMKFTIVGAGSSYTPELLDEMAMRKQQLPVREVMLYDIDEKRLGIMEGFCKRFSQKLGLDVEIKSTTDLDKALYGADFVDTQIRVGGNKQRVKDEKIPLQYDLVGQETTGAGGMMKAFRTIPVMLNVARRMEELSPTGWLINYTNPTGLVTEAVTRYTKANIAGFCSGGIFPKMWAKRAMGIPYEKVQYDYVGLNHMNFISNITINGRPVTEEEFLKIAAENDDVDLELIKLLGVIPSPYLQWYFHTNEKVAKCKKAPQTRGEYVQDLEKEVFAAYADENNCEKPAALAKRGGGGYSEVAMGFVNAVYNNVDTKMVVNVPNQGAVSFLPDSAVVEVGCLVNKTGMQPLHVAKVPEMCWGLIAAVKNYEQLAVEAAVEGDVRKMKLALLAHPLVRQWEYVEKLVPELLEANKEYLPQFFEK</sequence>
<evidence type="ECO:0000256" key="2">
    <source>
        <dbReference type="ARBA" id="ARBA00011881"/>
    </source>
</evidence>
<dbReference type="CDD" id="cd05296">
    <property type="entry name" value="GH4_P_beta_glucosidase"/>
    <property type="match status" value="1"/>
</dbReference>
<dbReference type="InterPro" id="IPR001088">
    <property type="entry name" value="Glyco_hydro_4"/>
</dbReference>
<dbReference type="PANTHER" id="PTHR32092:SF5">
    <property type="entry name" value="6-PHOSPHO-BETA-GLUCOSIDASE"/>
    <property type="match status" value="1"/>
</dbReference>
<comment type="caution">
    <text evidence="13">The sequence shown here is derived from an EMBL/GenBank/DDBJ whole genome shotgun (WGS) entry which is preliminary data.</text>
</comment>
<dbReference type="GO" id="GO:0016616">
    <property type="term" value="F:oxidoreductase activity, acting on the CH-OH group of donors, NAD or NADP as acceptor"/>
    <property type="evidence" value="ECO:0007669"/>
    <property type="project" value="InterPro"/>
</dbReference>
<keyword evidence="3 9" id="KW-0479">Metal-binding</keyword>
<comment type="cofactor">
    <cofactor evidence="11">
        <name>NAD(+)</name>
        <dbReference type="ChEBI" id="CHEBI:57540"/>
    </cofactor>
    <text evidence="11">Binds 1 NAD(+) per subunit.</text>
</comment>
<evidence type="ECO:0000256" key="3">
    <source>
        <dbReference type="ARBA" id="ARBA00022723"/>
    </source>
</evidence>
<dbReference type="Proteomes" id="UP000280696">
    <property type="component" value="Unassembled WGS sequence"/>
</dbReference>
<keyword evidence="14" id="KW-1185">Reference proteome</keyword>
<comment type="similarity">
    <text evidence="1 11">Belongs to the glycosyl hydrolase 4 family.</text>
</comment>
<dbReference type="Gene3D" id="3.90.110.10">
    <property type="entry name" value="Lactate dehydrogenase/glycoside hydrolase, family 4, C-terminal"/>
    <property type="match status" value="1"/>
</dbReference>
<feature type="domain" description="Glycosyl hydrolase family 4 C-terminal" evidence="12">
    <location>
        <begin position="193"/>
        <end position="395"/>
    </location>
</feature>
<dbReference type="PANTHER" id="PTHR32092">
    <property type="entry name" value="6-PHOSPHO-BETA-GLUCOSIDASE-RELATED"/>
    <property type="match status" value="1"/>
</dbReference>
<dbReference type="Pfam" id="PF02056">
    <property type="entry name" value="Glyco_hydro_4"/>
    <property type="match status" value="1"/>
</dbReference>
<reference evidence="13 14" key="1">
    <citation type="submission" date="2018-09" db="EMBL/GenBank/DDBJ databases">
        <title>Murine metabolic-syndrome-specific gut microbial biobank.</title>
        <authorList>
            <person name="Liu C."/>
        </authorList>
    </citation>
    <scope>NUCLEOTIDE SEQUENCE [LARGE SCALE GENOMIC DNA]</scope>
    <source>
        <strain evidence="13 14">0.1xD8-82</strain>
    </source>
</reference>
<proteinExistence type="inferred from homology"/>
<protein>
    <submittedName>
        <fullName evidence="13">6-phospho-beta-glucosidase</fullName>
    </submittedName>
</protein>
<evidence type="ECO:0000313" key="14">
    <source>
        <dbReference type="Proteomes" id="UP000280696"/>
    </source>
</evidence>
<dbReference type="InterPro" id="IPR022616">
    <property type="entry name" value="Glyco_hydro_4_C"/>
</dbReference>
<evidence type="ECO:0000313" key="13">
    <source>
        <dbReference type="EMBL" id="RKI89693.1"/>
    </source>
</evidence>
<dbReference type="RefSeq" id="WP_120471546.1">
    <property type="nucleotide sequence ID" value="NZ_RAYQ01000020.1"/>
</dbReference>
<keyword evidence="9" id="KW-0408">Iron</keyword>